<dbReference type="HOGENOM" id="CLU_2462131_0_0_6"/>
<comment type="caution">
    <text evidence="2">The sequence shown here is derived from an EMBL/GenBank/DDBJ whole genome shotgun (WGS) entry which is preliminary data.</text>
</comment>
<proteinExistence type="predicted"/>
<gene>
    <name evidence="2" type="ORF">F955_02866</name>
</gene>
<evidence type="ECO:0000313" key="3">
    <source>
        <dbReference type="Proteomes" id="UP000018440"/>
    </source>
</evidence>
<protein>
    <submittedName>
        <fullName evidence="2">Uncharacterized protein</fullName>
    </submittedName>
</protein>
<dbReference type="Proteomes" id="UP000018440">
    <property type="component" value="Unassembled WGS sequence"/>
</dbReference>
<dbReference type="RefSeq" id="WP_004895645.1">
    <property type="nucleotide sequence ID" value="NZ_KB849578.1"/>
</dbReference>
<feature type="transmembrane region" description="Helical" evidence="1">
    <location>
        <begin position="46"/>
        <end position="66"/>
    </location>
</feature>
<dbReference type="EMBL" id="APPQ01000031">
    <property type="protein sequence ID" value="ENV43319.1"/>
    <property type="molecule type" value="Genomic_DNA"/>
</dbReference>
<accession>N9AB00</accession>
<reference evidence="2 3" key="1">
    <citation type="submission" date="2013-02" db="EMBL/GenBank/DDBJ databases">
        <title>The Genome Sequence of Acinetobacter schindleri CIP 107287.</title>
        <authorList>
            <consortium name="The Broad Institute Genome Sequencing Platform"/>
            <consortium name="The Broad Institute Genome Sequencing Center for Infectious Disease"/>
            <person name="Cerqueira G."/>
            <person name="Feldgarden M."/>
            <person name="Courvalin P."/>
            <person name="Perichon B."/>
            <person name="Grillot-Courvalin C."/>
            <person name="Clermont D."/>
            <person name="Rocha E."/>
            <person name="Yoon E.-J."/>
            <person name="Nemec A."/>
            <person name="Walker B."/>
            <person name="Young S.K."/>
            <person name="Zeng Q."/>
            <person name="Gargeya S."/>
            <person name="Fitzgerald M."/>
            <person name="Haas B."/>
            <person name="Abouelleil A."/>
            <person name="Alvarado L."/>
            <person name="Arachchi H.M."/>
            <person name="Berlin A.M."/>
            <person name="Chapman S.B."/>
            <person name="Dewar J."/>
            <person name="Goldberg J."/>
            <person name="Griggs A."/>
            <person name="Gujja S."/>
            <person name="Hansen M."/>
            <person name="Howarth C."/>
            <person name="Imamovic A."/>
            <person name="Larimer J."/>
            <person name="McCowan C."/>
            <person name="Murphy C."/>
            <person name="Neiman D."/>
            <person name="Pearson M."/>
            <person name="Priest M."/>
            <person name="Roberts A."/>
            <person name="Saif S."/>
            <person name="Shea T."/>
            <person name="Sisk P."/>
            <person name="Sykes S."/>
            <person name="Wortman J."/>
            <person name="Nusbaum C."/>
            <person name="Birren B."/>
        </authorList>
    </citation>
    <scope>NUCLEOTIDE SEQUENCE [LARGE SCALE GENOMIC DNA]</scope>
    <source>
        <strain evidence="2 3">CIP 107287</strain>
    </source>
</reference>
<evidence type="ECO:0000313" key="2">
    <source>
        <dbReference type="EMBL" id="ENV43319.1"/>
    </source>
</evidence>
<sequence>MKKEKLVYPIKVSIIYAVLLTVFAYLFSKVVQLISETVKTFETSFMHIAVIALFFIVGLMAISTLAQKLAVKLIKAPESKNEDNNPKT</sequence>
<evidence type="ECO:0000256" key="1">
    <source>
        <dbReference type="SAM" id="Phobius"/>
    </source>
</evidence>
<keyword evidence="1" id="KW-1133">Transmembrane helix</keyword>
<keyword evidence="1" id="KW-0812">Transmembrane</keyword>
<feature type="transmembrane region" description="Helical" evidence="1">
    <location>
        <begin position="12"/>
        <end position="34"/>
    </location>
</feature>
<organism evidence="2 3">
    <name type="scientific">Acinetobacter schindleri CIP 107287</name>
    <dbReference type="NCBI Taxonomy" id="1217988"/>
    <lineage>
        <taxon>Bacteria</taxon>
        <taxon>Pseudomonadati</taxon>
        <taxon>Pseudomonadota</taxon>
        <taxon>Gammaproteobacteria</taxon>
        <taxon>Moraxellales</taxon>
        <taxon>Moraxellaceae</taxon>
        <taxon>Acinetobacter</taxon>
    </lineage>
</organism>
<keyword evidence="1" id="KW-0472">Membrane</keyword>
<name>N9AB00_9GAMM</name>
<dbReference type="AlphaFoldDB" id="N9AB00"/>